<evidence type="ECO:0000313" key="6">
    <source>
        <dbReference type="Proteomes" id="UP000198742"/>
    </source>
</evidence>
<dbReference type="GO" id="GO:1901137">
    <property type="term" value="P:carbohydrate derivative biosynthetic process"/>
    <property type="evidence" value="ECO:0007669"/>
    <property type="project" value="UniProtKB-ARBA"/>
</dbReference>
<dbReference type="EMBL" id="FNRT01000002">
    <property type="protein sequence ID" value="SED13167.1"/>
    <property type="molecule type" value="Genomic_DNA"/>
</dbReference>
<dbReference type="AlphaFoldDB" id="A0A1H4Y5R9"/>
<keyword evidence="1" id="KW-0328">Glycosyltransferase</keyword>
<dbReference type="PANTHER" id="PTHR45947:SF3">
    <property type="entry name" value="SULFOQUINOVOSYL TRANSFERASE SQD2"/>
    <property type="match status" value="1"/>
</dbReference>
<accession>A0A1H4Y5R9</accession>
<dbReference type="InterPro" id="IPR028098">
    <property type="entry name" value="Glyco_trans_4-like_N"/>
</dbReference>
<dbReference type="STRING" id="402596.SAMN04489844_3739"/>
<dbReference type="CDD" id="cd03802">
    <property type="entry name" value="GT4_AviGT4-like"/>
    <property type="match status" value="1"/>
</dbReference>
<sequence length="355" mass="37498">MRICLIASSRYPITEPFAGGLESMTHTMARGLSERGHEVTLFAGPGSTSHPSVRVLPLATVELSAAALADVNAPHPEWIADHHAYLDLMLTLSRTGTDDYDVVHNNSLHHLPVAMASALDVPLLTTLHTPPLPMLESALALSPRPGRFVAVSGWTADAWRHVVDSEVVLNGLDLRDWPPGEGGGPAVWSGRIVPEKAPHLAIEACRAAGVPLVLAGPVQDQEYFRREVAPRLGQRARYAGHLDGQALSALLRRSSVAVVTPVWDEPYGLVAAEAMASGTPVAAFARGGLAQVVAPEAGVLAAPGDVDALTHAVASAVQLDRGAVRAHAEATCSADRMIARYLDLYADLGRQQDAA</sequence>
<name>A0A1H4Y5R9_9ACTN</name>
<organism evidence="5 6">
    <name type="scientific">Nocardioides exalbidus</name>
    <dbReference type="NCBI Taxonomy" id="402596"/>
    <lineage>
        <taxon>Bacteria</taxon>
        <taxon>Bacillati</taxon>
        <taxon>Actinomycetota</taxon>
        <taxon>Actinomycetes</taxon>
        <taxon>Propionibacteriales</taxon>
        <taxon>Nocardioidaceae</taxon>
        <taxon>Nocardioides</taxon>
    </lineage>
</organism>
<dbReference type="Proteomes" id="UP000198742">
    <property type="component" value="Unassembled WGS sequence"/>
</dbReference>
<feature type="domain" description="Glycosyl transferase family 1" evidence="3">
    <location>
        <begin position="188"/>
        <end position="320"/>
    </location>
</feature>
<keyword evidence="2 5" id="KW-0808">Transferase</keyword>
<protein>
    <submittedName>
        <fullName evidence="5">Glycosyltransferase involved in cell wall bisynthesis</fullName>
    </submittedName>
</protein>
<dbReference type="Pfam" id="PF00534">
    <property type="entry name" value="Glycos_transf_1"/>
    <property type="match status" value="1"/>
</dbReference>
<evidence type="ECO:0000256" key="2">
    <source>
        <dbReference type="ARBA" id="ARBA00022679"/>
    </source>
</evidence>
<feature type="domain" description="Glycosyltransferase subfamily 4-like N-terminal" evidence="4">
    <location>
        <begin position="19"/>
        <end position="174"/>
    </location>
</feature>
<dbReference type="InterPro" id="IPR001296">
    <property type="entry name" value="Glyco_trans_1"/>
</dbReference>
<reference evidence="6" key="1">
    <citation type="submission" date="2016-10" db="EMBL/GenBank/DDBJ databases">
        <authorList>
            <person name="Varghese N."/>
            <person name="Submissions S."/>
        </authorList>
    </citation>
    <scope>NUCLEOTIDE SEQUENCE [LARGE SCALE GENOMIC DNA]</scope>
    <source>
        <strain evidence="6">DSM 22017</strain>
    </source>
</reference>
<dbReference type="Pfam" id="PF13439">
    <property type="entry name" value="Glyco_transf_4"/>
    <property type="match status" value="1"/>
</dbReference>
<dbReference type="Gene3D" id="3.40.50.2000">
    <property type="entry name" value="Glycogen Phosphorylase B"/>
    <property type="match status" value="2"/>
</dbReference>
<proteinExistence type="predicted"/>
<dbReference type="PANTHER" id="PTHR45947">
    <property type="entry name" value="SULFOQUINOVOSYL TRANSFERASE SQD2"/>
    <property type="match status" value="1"/>
</dbReference>
<dbReference type="RefSeq" id="WP_217630391.1">
    <property type="nucleotide sequence ID" value="NZ_FNRT01000002.1"/>
</dbReference>
<gene>
    <name evidence="5" type="ORF">SAMN04489844_3739</name>
</gene>
<evidence type="ECO:0000313" key="5">
    <source>
        <dbReference type="EMBL" id="SED13167.1"/>
    </source>
</evidence>
<dbReference type="InterPro" id="IPR050194">
    <property type="entry name" value="Glycosyltransferase_grp1"/>
</dbReference>
<dbReference type="GO" id="GO:0016757">
    <property type="term" value="F:glycosyltransferase activity"/>
    <property type="evidence" value="ECO:0007669"/>
    <property type="project" value="UniProtKB-KW"/>
</dbReference>
<dbReference type="SUPFAM" id="SSF53756">
    <property type="entry name" value="UDP-Glycosyltransferase/glycogen phosphorylase"/>
    <property type="match status" value="1"/>
</dbReference>
<evidence type="ECO:0000259" key="3">
    <source>
        <dbReference type="Pfam" id="PF00534"/>
    </source>
</evidence>
<evidence type="ECO:0000259" key="4">
    <source>
        <dbReference type="Pfam" id="PF13439"/>
    </source>
</evidence>
<evidence type="ECO:0000256" key="1">
    <source>
        <dbReference type="ARBA" id="ARBA00022676"/>
    </source>
</evidence>
<keyword evidence="6" id="KW-1185">Reference proteome</keyword>